<proteinExistence type="predicted"/>
<evidence type="ECO:0000256" key="1">
    <source>
        <dbReference type="SAM" id="Phobius"/>
    </source>
</evidence>
<sequence>MLYIWLWSLMSHLARKACRFSFIVYSLSNLLFDVYFSLPFSILPLYTYPFSLFIVLATGNMSKMPSAIHFRQGPPFWSYEQALA</sequence>
<dbReference type="Gramene" id="PRQ49993">
    <property type="protein sequence ID" value="PRQ49993"/>
    <property type="gene ID" value="RchiOBHm_Chr2g0128131"/>
</dbReference>
<gene>
    <name evidence="2" type="ORF">RchiOBHm_Chr2g0128131</name>
</gene>
<keyword evidence="1" id="KW-1133">Transmembrane helix</keyword>
<dbReference type="EMBL" id="PDCK01000040">
    <property type="protein sequence ID" value="PRQ49993.1"/>
    <property type="molecule type" value="Genomic_DNA"/>
</dbReference>
<feature type="transmembrane region" description="Helical" evidence="1">
    <location>
        <begin position="44"/>
        <end position="62"/>
    </location>
</feature>
<evidence type="ECO:0000313" key="3">
    <source>
        <dbReference type="Proteomes" id="UP000238479"/>
    </source>
</evidence>
<dbReference type="Proteomes" id="UP000238479">
    <property type="component" value="Chromosome 2"/>
</dbReference>
<name>A0A2P6RU91_ROSCH</name>
<dbReference type="AlphaFoldDB" id="A0A2P6RU91"/>
<keyword evidence="1" id="KW-0472">Membrane</keyword>
<organism evidence="2 3">
    <name type="scientific">Rosa chinensis</name>
    <name type="common">China rose</name>
    <dbReference type="NCBI Taxonomy" id="74649"/>
    <lineage>
        <taxon>Eukaryota</taxon>
        <taxon>Viridiplantae</taxon>
        <taxon>Streptophyta</taxon>
        <taxon>Embryophyta</taxon>
        <taxon>Tracheophyta</taxon>
        <taxon>Spermatophyta</taxon>
        <taxon>Magnoliopsida</taxon>
        <taxon>eudicotyledons</taxon>
        <taxon>Gunneridae</taxon>
        <taxon>Pentapetalae</taxon>
        <taxon>rosids</taxon>
        <taxon>fabids</taxon>
        <taxon>Rosales</taxon>
        <taxon>Rosaceae</taxon>
        <taxon>Rosoideae</taxon>
        <taxon>Rosoideae incertae sedis</taxon>
        <taxon>Rosa</taxon>
    </lineage>
</organism>
<reference evidence="2 3" key="1">
    <citation type="journal article" date="2018" name="Nat. Genet.">
        <title>The Rosa genome provides new insights in the design of modern roses.</title>
        <authorList>
            <person name="Bendahmane M."/>
        </authorList>
    </citation>
    <scope>NUCLEOTIDE SEQUENCE [LARGE SCALE GENOMIC DNA]</scope>
    <source>
        <strain evidence="3">cv. Old Blush</strain>
    </source>
</reference>
<protein>
    <submittedName>
        <fullName evidence="2">Uncharacterized protein</fullName>
    </submittedName>
</protein>
<keyword evidence="3" id="KW-1185">Reference proteome</keyword>
<keyword evidence="1" id="KW-0812">Transmembrane</keyword>
<accession>A0A2P6RU91</accession>
<comment type="caution">
    <text evidence="2">The sequence shown here is derived from an EMBL/GenBank/DDBJ whole genome shotgun (WGS) entry which is preliminary data.</text>
</comment>
<evidence type="ECO:0000313" key="2">
    <source>
        <dbReference type="EMBL" id="PRQ49993.1"/>
    </source>
</evidence>